<keyword evidence="13" id="KW-0865">Zymogen</keyword>
<feature type="binding site" evidence="16">
    <location>
        <position position="523"/>
    </location>
    <ligand>
        <name>Zn(2+)</name>
        <dbReference type="ChEBI" id="CHEBI:29105"/>
        <label>2</label>
        <note>catalytic</note>
    </ligand>
</feature>
<name>A0A2G9RIQ9_AQUCT</name>
<evidence type="ECO:0000256" key="3">
    <source>
        <dbReference type="ARBA" id="ARBA00022525"/>
    </source>
</evidence>
<proteinExistence type="inferred from homology"/>
<feature type="binding site" evidence="16">
    <location>
        <position position="587"/>
    </location>
    <ligand>
        <name>Ca(2+)</name>
        <dbReference type="ChEBI" id="CHEBI:29108"/>
        <label>4</label>
    </ligand>
</feature>
<feature type="binding site" evidence="16">
    <location>
        <position position="459"/>
    </location>
    <ligand>
        <name>Ca(2+)</name>
        <dbReference type="ChEBI" id="CHEBI:29108"/>
        <label>2</label>
    </ligand>
</feature>
<dbReference type="InterPro" id="IPR001818">
    <property type="entry name" value="Pept_M10_metallopeptidase"/>
</dbReference>
<keyword evidence="12" id="KW-0482">Metalloprotease</keyword>
<dbReference type="Gene3D" id="2.110.10.10">
    <property type="entry name" value="Hemopexin-like domain"/>
    <property type="match status" value="2"/>
</dbReference>
<dbReference type="GO" id="GO:0004222">
    <property type="term" value="F:metalloendopeptidase activity"/>
    <property type="evidence" value="ECO:0007669"/>
    <property type="project" value="InterPro"/>
</dbReference>
<feature type="repeat" description="Hemopexin" evidence="19">
    <location>
        <begin position="627"/>
        <end position="673"/>
    </location>
</feature>
<keyword evidence="7" id="KW-0732">Signal</keyword>
<comment type="similarity">
    <text evidence="2">Belongs to the peptidase M10A family.</text>
</comment>
<dbReference type="GO" id="GO:0030574">
    <property type="term" value="P:collagen catabolic process"/>
    <property type="evidence" value="ECO:0007669"/>
    <property type="project" value="TreeGrafter"/>
</dbReference>
<feature type="binding site" evidence="16">
    <location>
        <position position="471"/>
    </location>
    <ligand>
        <name>Zn(2+)</name>
        <dbReference type="ChEBI" id="CHEBI:29105"/>
        <label>1</label>
    </ligand>
</feature>
<keyword evidence="11 16" id="KW-0106">Calcium</keyword>
<feature type="binding site" evidence="16">
    <location>
        <position position="681"/>
    </location>
    <ligand>
        <name>Ca(2+)</name>
        <dbReference type="ChEBI" id="CHEBI:29108"/>
        <label>5</label>
    </ligand>
</feature>
<feature type="binding site" evidence="16">
    <location>
        <position position="477"/>
    </location>
    <ligand>
        <name>Ca(2+)</name>
        <dbReference type="ChEBI" id="CHEBI:29108"/>
        <label>3</label>
    </ligand>
</feature>
<dbReference type="OrthoDB" id="406838at2759"/>
<dbReference type="GO" id="GO:0031012">
    <property type="term" value="C:extracellular matrix"/>
    <property type="evidence" value="ECO:0007669"/>
    <property type="project" value="InterPro"/>
</dbReference>
<dbReference type="PROSITE" id="PS51642">
    <property type="entry name" value="HEMOPEXIN_2"/>
    <property type="match status" value="6"/>
</dbReference>
<dbReference type="InterPro" id="IPR002477">
    <property type="entry name" value="Peptidoglycan-bd-like"/>
</dbReference>
<keyword evidence="5" id="KW-0645">Protease</keyword>
<dbReference type="PANTHER" id="PTHR10201:SF326">
    <property type="entry name" value="MATRIX METALLOPROTEINASE-18"/>
    <property type="match status" value="1"/>
</dbReference>
<comment type="cofactor">
    <cofactor evidence="16">
        <name>Ca(2+)</name>
        <dbReference type="ChEBI" id="CHEBI:29108"/>
    </cofactor>
    <text evidence="16">Can bind about 5 Ca(2+) ions per subunit.</text>
</comment>
<feature type="repeat" description="Hemopexin" evidence="19">
    <location>
        <begin position="724"/>
        <end position="767"/>
    </location>
</feature>
<keyword evidence="4" id="KW-0272">Extracellular matrix</keyword>
<dbReference type="GO" id="GO:0008270">
    <property type="term" value="F:zinc ion binding"/>
    <property type="evidence" value="ECO:0007669"/>
    <property type="project" value="InterPro"/>
</dbReference>
<evidence type="ECO:0000256" key="15">
    <source>
        <dbReference type="PIRSR" id="PIRSR621190-1"/>
    </source>
</evidence>
<dbReference type="InterPro" id="IPR036365">
    <property type="entry name" value="PGBD-like_sf"/>
</dbReference>
<feature type="binding site" evidence="16">
    <location>
        <position position="493"/>
    </location>
    <ligand>
        <name>Ca(2+)</name>
        <dbReference type="ChEBI" id="CHEBI:29108"/>
        <label>2</label>
    </ligand>
</feature>
<evidence type="ECO:0000256" key="4">
    <source>
        <dbReference type="ARBA" id="ARBA00022530"/>
    </source>
</evidence>
<evidence type="ECO:0000256" key="14">
    <source>
        <dbReference type="ARBA" id="ARBA00023157"/>
    </source>
</evidence>
<dbReference type="PRINTS" id="PR00138">
    <property type="entry name" value="MATRIXIN"/>
</dbReference>
<dbReference type="CDD" id="cd00094">
    <property type="entry name" value="HX"/>
    <property type="match status" value="2"/>
</dbReference>
<dbReference type="InterPro" id="IPR000585">
    <property type="entry name" value="Hemopexin-like_dom"/>
</dbReference>
<evidence type="ECO:0000256" key="11">
    <source>
        <dbReference type="ARBA" id="ARBA00022837"/>
    </source>
</evidence>
<keyword evidence="6 16" id="KW-0479">Metal-binding</keyword>
<dbReference type="CDD" id="cd04278">
    <property type="entry name" value="ZnMc_MMP"/>
    <property type="match status" value="2"/>
</dbReference>
<evidence type="ECO:0000256" key="16">
    <source>
        <dbReference type="PIRSR" id="PIRSR621190-2"/>
    </source>
</evidence>
<feature type="repeat" description="Hemopexin" evidence="19">
    <location>
        <begin position="675"/>
        <end position="723"/>
    </location>
</feature>
<dbReference type="SMART" id="SM00235">
    <property type="entry name" value="ZnMc"/>
    <property type="match status" value="2"/>
</dbReference>
<feature type="binding site" evidence="16">
    <location>
        <position position="633"/>
    </location>
    <ligand>
        <name>Ca(2+)</name>
        <dbReference type="ChEBI" id="CHEBI:29108"/>
        <label>5</label>
    </ligand>
</feature>
<comment type="subcellular location">
    <subcellularLocation>
        <location evidence="1">Secreted</location>
        <location evidence="1">Extracellular space</location>
        <location evidence="1">Extracellular matrix</location>
    </subcellularLocation>
</comment>
<accession>A0A2G9RIQ9</accession>
<feature type="domain" description="Peptidase metallopeptidase" evidence="20">
    <location>
        <begin position="1"/>
        <end position="140"/>
    </location>
</feature>
<dbReference type="PROSITE" id="PS00024">
    <property type="entry name" value="HEMOPEXIN"/>
    <property type="match status" value="2"/>
</dbReference>
<evidence type="ECO:0000256" key="10">
    <source>
        <dbReference type="ARBA" id="ARBA00022833"/>
    </source>
</evidence>
<feature type="repeat" description="Hemopexin" evidence="19">
    <location>
        <begin position="250"/>
        <end position="298"/>
    </location>
</feature>
<dbReference type="Proteomes" id="UP000228934">
    <property type="component" value="Unassembled WGS sequence"/>
</dbReference>
<protein>
    <recommendedName>
        <fullName evidence="20">Peptidase metallopeptidase domain-containing protein</fullName>
    </recommendedName>
</protein>
<dbReference type="Pfam" id="PF00413">
    <property type="entry name" value="Peptidase_M10"/>
    <property type="match status" value="2"/>
</dbReference>
<evidence type="ECO:0000256" key="17">
    <source>
        <dbReference type="PIRSR" id="PIRSR621190-3"/>
    </source>
</evidence>
<keyword evidence="10 16" id="KW-0862">Zinc</keyword>
<feature type="binding site" evidence="16">
    <location>
        <position position="519"/>
    </location>
    <ligand>
        <name>Zn(2+)</name>
        <dbReference type="ChEBI" id="CHEBI:29105"/>
        <label>2</label>
        <note>catalytic</note>
    </ligand>
</feature>
<evidence type="ECO:0000256" key="5">
    <source>
        <dbReference type="ARBA" id="ARBA00022670"/>
    </source>
</evidence>
<evidence type="ECO:0000256" key="1">
    <source>
        <dbReference type="ARBA" id="ARBA00004498"/>
    </source>
</evidence>
<evidence type="ECO:0000256" key="2">
    <source>
        <dbReference type="ARBA" id="ARBA00010370"/>
    </source>
</evidence>
<evidence type="ECO:0000256" key="8">
    <source>
        <dbReference type="ARBA" id="ARBA00022737"/>
    </source>
</evidence>
<dbReference type="GO" id="GO:0006508">
    <property type="term" value="P:proteolysis"/>
    <property type="evidence" value="ECO:0007669"/>
    <property type="project" value="UniProtKB-KW"/>
</dbReference>
<dbReference type="GO" id="GO:0030198">
    <property type="term" value="P:extracellular matrix organization"/>
    <property type="evidence" value="ECO:0007669"/>
    <property type="project" value="TreeGrafter"/>
</dbReference>
<dbReference type="EMBL" id="KV939822">
    <property type="protein sequence ID" value="PIO27665.1"/>
    <property type="molecule type" value="Genomic_DNA"/>
</dbReference>
<feature type="binding site" evidence="16">
    <location>
        <position position="476"/>
    </location>
    <ligand>
        <name>Ca(2+)</name>
        <dbReference type="ChEBI" id="CHEBI:29108"/>
        <label>3</label>
    </ligand>
</feature>
<keyword evidence="8" id="KW-0677">Repeat</keyword>
<feature type="binding site" evidence="16">
    <location>
        <position position="502"/>
    </location>
    <ligand>
        <name>Ca(2+)</name>
        <dbReference type="ChEBI" id="CHEBI:29108"/>
        <label>1</label>
    </ligand>
</feature>
<dbReference type="InterPro" id="IPR033739">
    <property type="entry name" value="M10A_MMP"/>
</dbReference>
<feature type="binding site" evidence="16">
    <location>
        <position position="529"/>
    </location>
    <ligand>
        <name>Zn(2+)</name>
        <dbReference type="ChEBI" id="CHEBI:29105"/>
        <label>2</label>
        <note>catalytic</note>
    </ligand>
</feature>
<organism evidence="21 22">
    <name type="scientific">Aquarana catesbeiana</name>
    <name type="common">American bullfrog</name>
    <name type="synonym">Rana catesbeiana</name>
    <dbReference type="NCBI Taxonomy" id="8400"/>
    <lineage>
        <taxon>Eukaryota</taxon>
        <taxon>Metazoa</taxon>
        <taxon>Chordata</taxon>
        <taxon>Craniata</taxon>
        <taxon>Vertebrata</taxon>
        <taxon>Euteleostomi</taxon>
        <taxon>Amphibia</taxon>
        <taxon>Batrachia</taxon>
        <taxon>Anura</taxon>
        <taxon>Neobatrachia</taxon>
        <taxon>Ranoidea</taxon>
        <taxon>Ranidae</taxon>
        <taxon>Aquarana</taxon>
    </lineage>
</organism>
<feature type="binding site" evidence="16">
    <location>
        <position position="484"/>
    </location>
    <ligand>
        <name>Zn(2+)</name>
        <dbReference type="ChEBI" id="CHEBI:29105"/>
        <label>1</label>
    </ligand>
</feature>
<feature type="binding site" evidence="16">
    <location>
        <position position="469"/>
    </location>
    <ligand>
        <name>Zn(2+)</name>
        <dbReference type="ChEBI" id="CHEBI:29105"/>
        <label>1</label>
    </ligand>
</feature>
<keyword evidence="9" id="KW-0378">Hydrolase</keyword>
<dbReference type="Pfam" id="PF01471">
    <property type="entry name" value="PG_binding_1"/>
    <property type="match status" value="1"/>
</dbReference>
<feature type="disulfide bond" evidence="17">
    <location>
        <begin position="581"/>
        <end position="767"/>
    </location>
</feature>
<gene>
    <name evidence="21" type="ORF">AB205_0052980</name>
</gene>
<feature type="binding site" evidence="16">
    <location>
        <position position="537"/>
    </location>
    <ligand>
        <name>Zn(2+)</name>
        <dbReference type="ChEBI" id="CHEBI:29105"/>
        <label>2</label>
        <note>catalytic</note>
    </ligand>
</feature>
<evidence type="ECO:0000259" key="20">
    <source>
        <dbReference type="SMART" id="SM00235"/>
    </source>
</evidence>
<evidence type="ECO:0000313" key="21">
    <source>
        <dbReference type="EMBL" id="PIO27665.1"/>
    </source>
</evidence>
<dbReference type="InterPro" id="IPR006026">
    <property type="entry name" value="Peptidase_Metallo"/>
</dbReference>
<evidence type="ECO:0000256" key="13">
    <source>
        <dbReference type="ARBA" id="ARBA00023145"/>
    </source>
</evidence>
<feature type="short sequence motif" description="Cysteine switch" evidence="18">
    <location>
        <begin position="391"/>
        <end position="398"/>
    </location>
</feature>
<keyword evidence="14 17" id="KW-1015">Disulfide bond</keyword>
<evidence type="ECO:0000256" key="18">
    <source>
        <dbReference type="PIRSR" id="PIRSR621190-5"/>
    </source>
</evidence>
<feature type="binding site" evidence="16">
    <location>
        <position position="502"/>
    </location>
    <ligand>
        <name>Ca(2+)</name>
        <dbReference type="ChEBI" id="CHEBI:29108"/>
        <label>3</label>
    </ligand>
</feature>
<keyword evidence="3" id="KW-0964">Secreted</keyword>
<dbReference type="InterPro" id="IPR036375">
    <property type="entry name" value="Hemopexin-like_dom_sf"/>
</dbReference>
<feature type="repeat" description="Hemopexin" evidence="19">
    <location>
        <begin position="158"/>
        <end position="201"/>
    </location>
</feature>
<evidence type="ECO:0000256" key="19">
    <source>
        <dbReference type="PROSITE-ProRule" id="PRU01011"/>
    </source>
</evidence>
<feature type="repeat" description="Hemopexin" evidence="19">
    <location>
        <begin position="202"/>
        <end position="248"/>
    </location>
</feature>
<feature type="binding site" evidence="16">
    <location>
        <position position="499"/>
    </location>
    <ligand>
        <name>Ca(2+)</name>
        <dbReference type="ChEBI" id="CHEBI:29108"/>
        <label>3</label>
    </ligand>
</feature>
<dbReference type="InterPro" id="IPR018486">
    <property type="entry name" value="Hemopexin_CS"/>
</dbReference>
<dbReference type="InterPro" id="IPR024079">
    <property type="entry name" value="MetalloPept_cat_dom_sf"/>
</dbReference>
<dbReference type="SUPFAM" id="SSF50923">
    <property type="entry name" value="Hemopexin-like domain"/>
    <property type="match status" value="2"/>
</dbReference>
<dbReference type="InterPro" id="IPR021190">
    <property type="entry name" value="Pept_M10A"/>
</dbReference>
<evidence type="ECO:0000256" key="12">
    <source>
        <dbReference type="ARBA" id="ARBA00023049"/>
    </source>
</evidence>
<sequence>MPAAEVDTAIQRAFQVWSDVTPLHFTRIYDSLADIEISFAARVHNDYWPFDGPHGTLAHAFAPNNGIGGDAHFDEDETWTSGTRGYNLFLVAAHEFGHSLGLFHSNDPSALMYPTYHFIEPSEFHLPDDDVKGIQSLYGAREVPVQPQPPSTPSSCKPITFDAVTTLRGEILFFTNKTLWRQISPNSLAEHHLIKSFWPTLPNHIQAAYEYKVKDRVIVFKGAKYWVINGYEVTKDSPKSIYDLGFPRTVRRIDAAVHDETTDKTYFFVDDKFWSFDEEKQTMDSVTPKKIIDGFPGVGNRVHAVFQNDTQSKNSAGKQKICAIECNSFSARRMMDLEYLKKYYNLKTDGVRQSRKKNSQFTEKIRQMQESFGLKVTGTLDLDTMEMMQQPRCGFVDVGEYSVFPGNSGWKTRVLTYRIVNYTPDMTVAEVDAAIQRAFQVWTNVTPLTFTRIYNSVADIEISFAAQAHNDYYPFDGEHGTLAHAFAPGTGIGGDAHFDEDETWTSGSKGFNLFLVAAHEFGHSLGLSHSNDPSALMYPTYHFTEPSEFHLPDDDIRGIQSLYGAREVPVVTQPPSTPSSCKQITFDAVTTLRGEMLFFTNKTFWRQISQNSKTEHHLIKTFWPALPNHIQAAYEYKQKDQLLIFKGANYWIINGYQVTKDSPKSIYDLNFPRTVRRVDAAVHDVNTEKTYFFVDDKFWSFDEKKQKMDSVTPQKIIDGFPGVGTKVQAAFQKDRLLYFFVGDHQYEFSTAKKRVTRLLKSNSWLKCGNENISPKKALIK</sequence>
<evidence type="ECO:0000256" key="6">
    <source>
        <dbReference type="ARBA" id="ARBA00022723"/>
    </source>
</evidence>
<dbReference type="SMART" id="SM00120">
    <property type="entry name" value="HX"/>
    <property type="match status" value="7"/>
</dbReference>
<feature type="binding site" evidence="16">
    <location>
        <position position="497"/>
    </location>
    <ligand>
        <name>Zn(2+)</name>
        <dbReference type="ChEBI" id="CHEBI:29105"/>
        <label>1</label>
    </ligand>
</feature>
<dbReference type="FunFam" id="3.40.390.10:FF:000007">
    <property type="entry name" value="Collagenase 3"/>
    <property type="match status" value="1"/>
</dbReference>
<dbReference type="PANTHER" id="PTHR10201">
    <property type="entry name" value="MATRIX METALLOPROTEINASE"/>
    <property type="match status" value="1"/>
</dbReference>
<feature type="active site" evidence="15">
    <location>
        <position position="520"/>
    </location>
</feature>
<keyword evidence="22" id="KW-1185">Reference proteome</keyword>
<feature type="domain" description="Peptidase metallopeptidase" evidence="20">
    <location>
        <begin position="406"/>
        <end position="565"/>
    </location>
</feature>
<reference evidence="22" key="1">
    <citation type="journal article" date="2017" name="Nat. Commun.">
        <title>The North American bullfrog draft genome provides insight into hormonal regulation of long noncoding RNA.</title>
        <authorList>
            <person name="Hammond S.A."/>
            <person name="Warren R.L."/>
            <person name="Vandervalk B.P."/>
            <person name="Kucuk E."/>
            <person name="Khan H."/>
            <person name="Gibb E.A."/>
            <person name="Pandoh P."/>
            <person name="Kirk H."/>
            <person name="Zhao Y."/>
            <person name="Jones M."/>
            <person name="Mungall A.J."/>
            <person name="Coope R."/>
            <person name="Pleasance S."/>
            <person name="Moore R.A."/>
            <person name="Holt R.A."/>
            <person name="Round J.M."/>
            <person name="Ohora S."/>
            <person name="Walle B.V."/>
            <person name="Veldhoen N."/>
            <person name="Helbing C.C."/>
            <person name="Birol I."/>
        </authorList>
    </citation>
    <scope>NUCLEOTIDE SEQUENCE [LARGE SCALE GENOMIC DNA]</scope>
</reference>
<feature type="binding site" evidence="16">
    <location>
        <position position="425"/>
    </location>
    <ligand>
        <name>Ca(2+)</name>
        <dbReference type="ChEBI" id="CHEBI:29108"/>
        <label>1</label>
    </ligand>
</feature>
<evidence type="ECO:0000313" key="22">
    <source>
        <dbReference type="Proteomes" id="UP000228934"/>
    </source>
</evidence>
<dbReference type="AlphaFoldDB" id="A0A2G9RIQ9"/>
<evidence type="ECO:0000256" key="9">
    <source>
        <dbReference type="ARBA" id="ARBA00022801"/>
    </source>
</evidence>
<evidence type="ECO:0000256" key="7">
    <source>
        <dbReference type="ARBA" id="ARBA00022729"/>
    </source>
</evidence>
<feature type="binding site" description="in inhibited form" evidence="16">
    <location>
        <position position="393"/>
    </location>
    <ligand>
        <name>Zn(2+)</name>
        <dbReference type="ChEBI" id="CHEBI:29105"/>
        <label>2</label>
        <note>catalytic</note>
    </ligand>
</feature>
<comment type="cofactor">
    <cofactor evidence="16">
        <name>Zn(2+)</name>
        <dbReference type="ChEBI" id="CHEBI:29105"/>
    </cofactor>
    <text evidence="16">Binds 2 Zn(2+) ions per subunit.</text>
</comment>
<feature type="binding site" evidence="16">
    <location>
        <position position="495"/>
    </location>
    <ligand>
        <name>Ca(2+)</name>
        <dbReference type="ChEBI" id="CHEBI:29108"/>
        <label>2</label>
    </ligand>
</feature>
<dbReference type="Gene3D" id="3.40.390.10">
    <property type="entry name" value="Collagenase (Catalytic Domain)"/>
    <property type="match status" value="2"/>
</dbReference>
<dbReference type="Pfam" id="PF00045">
    <property type="entry name" value="Hemopexin"/>
    <property type="match status" value="7"/>
</dbReference>
<dbReference type="FunFam" id="2.110.10.10:FF:000002">
    <property type="entry name" value="Matrix metallopeptidase 3"/>
    <property type="match status" value="2"/>
</dbReference>
<dbReference type="InterPro" id="IPR018487">
    <property type="entry name" value="Hemopexin-like_repeat"/>
</dbReference>
<dbReference type="SUPFAM" id="SSF47090">
    <property type="entry name" value="PGBD-like"/>
    <property type="match status" value="1"/>
</dbReference>
<dbReference type="SUPFAM" id="SSF55486">
    <property type="entry name" value="Metalloproteases ('zincins'), catalytic domain"/>
    <property type="match status" value="2"/>
</dbReference>